<gene>
    <name evidence="1" type="ORF">BOO71_0009748</name>
</gene>
<comment type="caution">
    <text evidence="1">The sequence shown here is derived from an EMBL/GenBank/DDBJ whole genome shotgun (WGS) entry which is preliminary data.</text>
</comment>
<evidence type="ECO:0000313" key="2">
    <source>
        <dbReference type="Proteomes" id="UP000186607"/>
    </source>
</evidence>
<name>A0A1U7NW65_9DEIO</name>
<dbReference type="STRING" id="249408.BOO71_0009748"/>
<dbReference type="Proteomes" id="UP000186607">
    <property type="component" value="Unassembled WGS sequence"/>
</dbReference>
<dbReference type="OrthoDB" id="64698at2"/>
<protein>
    <submittedName>
        <fullName evidence="1">Uncharacterized protein</fullName>
    </submittedName>
</protein>
<dbReference type="AlphaFoldDB" id="A0A1U7NW65"/>
<evidence type="ECO:0000313" key="1">
    <source>
        <dbReference type="EMBL" id="OLV17149.1"/>
    </source>
</evidence>
<sequence>MPTPSSRDEYKKNLLLNIYQLVQATLTDDDSIHPTRVAQSIHSDTREYFNAERWKPSPVYEGIQTRIPTGEVLTLHIRMWQAETPEDEQRCQQWVTGKVVKIESLYRPDDGARFGLVPTGKRNPRSFQYRAVVSSSLKVWRGKLTPQQAQAREPFYHHETIPPVQSPQEASA</sequence>
<dbReference type="RefSeq" id="WP_075834220.1">
    <property type="nucleotide sequence ID" value="NZ_MSTI01000114.1"/>
</dbReference>
<proteinExistence type="predicted"/>
<accession>A0A1U7NW65</accession>
<dbReference type="EMBL" id="MSTI01000114">
    <property type="protein sequence ID" value="OLV17149.1"/>
    <property type="molecule type" value="Genomic_DNA"/>
</dbReference>
<reference evidence="1 2" key="1">
    <citation type="submission" date="2017-01" db="EMBL/GenBank/DDBJ databases">
        <title>Genome Analysis of Deinococcus marmoris KOPRI26562.</title>
        <authorList>
            <person name="Kim J.H."/>
            <person name="Oh H.-M."/>
        </authorList>
    </citation>
    <scope>NUCLEOTIDE SEQUENCE [LARGE SCALE GENOMIC DNA]</scope>
    <source>
        <strain evidence="1 2">KOPRI26562</strain>
    </source>
</reference>
<organism evidence="1 2">
    <name type="scientific">Deinococcus marmoris</name>
    <dbReference type="NCBI Taxonomy" id="249408"/>
    <lineage>
        <taxon>Bacteria</taxon>
        <taxon>Thermotogati</taxon>
        <taxon>Deinococcota</taxon>
        <taxon>Deinococci</taxon>
        <taxon>Deinococcales</taxon>
        <taxon>Deinococcaceae</taxon>
        <taxon>Deinococcus</taxon>
    </lineage>
</organism>
<keyword evidence="2" id="KW-1185">Reference proteome</keyword>